<dbReference type="OrthoDB" id="6133115at2759"/>
<feature type="transmembrane region" description="Helical" evidence="5">
    <location>
        <begin position="12"/>
        <end position="34"/>
    </location>
</feature>
<feature type="transmembrane region" description="Helical" evidence="5">
    <location>
        <begin position="103"/>
        <end position="121"/>
    </location>
</feature>
<evidence type="ECO:0000313" key="6">
    <source>
        <dbReference type="EMBL" id="PTD06722.1"/>
    </source>
</evidence>
<dbReference type="GO" id="GO:0016020">
    <property type="term" value="C:membrane"/>
    <property type="evidence" value="ECO:0007669"/>
    <property type="project" value="UniProtKB-SubCell"/>
</dbReference>
<organism evidence="6 7">
    <name type="scientific">Fusarium culmorum</name>
    <dbReference type="NCBI Taxonomy" id="5516"/>
    <lineage>
        <taxon>Eukaryota</taxon>
        <taxon>Fungi</taxon>
        <taxon>Dikarya</taxon>
        <taxon>Ascomycota</taxon>
        <taxon>Pezizomycotina</taxon>
        <taxon>Sordariomycetes</taxon>
        <taxon>Hypocreomycetidae</taxon>
        <taxon>Hypocreales</taxon>
        <taxon>Nectriaceae</taxon>
        <taxon>Fusarium</taxon>
    </lineage>
</organism>
<reference evidence="6 7" key="1">
    <citation type="submission" date="2018-02" db="EMBL/GenBank/DDBJ databases">
        <title>Fusarium culmorum secondary metabolites in fungal-bacterial-plant interactions.</title>
        <authorList>
            <person name="Schmidt R."/>
        </authorList>
    </citation>
    <scope>NUCLEOTIDE SEQUENCE [LARGE SCALE GENOMIC DNA]</scope>
    <source>
        <strain evidence="6 7">PV</strain>
    </source>
</reference>
<dbReference type="GO" id="GO:0022857">
    <property type="term" value="F:transmembrane transporter activity"/>
    <property type="evidence" value="ECO:0007669"/>
    <property type="project" value="InterPro"/>
</dbReference>
<sequence>MVSTSANRPHLLTATIVGITSQWAGNTVVSYHLVFVLNDNSIADPTYQSLINRGLQIFNSIATVSYGAMLVDVLGRRFHFRWSAICMTASYVIWTIPNARFDAIGSSTFGYAIIGMFANPIDMGRLGWCYYTSFCVLDAMSVTVVWFCFLKQIECLLRSSQVFLTRSPNLTYDIDEEKSQFEKEKKEIQEQLEEKKE</sequence>
<evidence type="ECO:0000256" key="5">
    <source>
        <dbReference type="SAM" id="Phobius"/>
    </source>
</evidence>
<dbReference type="SUPFAM" id="SSF103473">
    <property type="entry name" value="MFS general substrate transporter"/>
    <property type="match status" value="1"/>
</dbReference>
<accession>A0A2T4GT54</accession>
<evidence type="ECO:0000256" key="3">
    <source>
        <dbReference type="ARBA" id="ARBA00022989"/>
    </source>
</evidence>
<keyword evidence="3 5" id="KW-1133">Transmembrane helix</keyword>
<comment type="caution">
    <text evidence="6">The sequence shown here is derived from an EMBL/GenBank/DDBJ whole genome shotgun (WGS) entry which is preliminary data.</text>
</comment>
<keyword evidence="4 5" id="KW-0472">Membrane</keyword>
<dbReference type="Proteomes" id="UP000241587">
    <property type="component" value="Unassembled WGS sequence"/>
</dbReference>
<protein>
    <recommendedName>
        <fullName evidence="8">Major facilitator superfamily (MFS) profile domain-containing protein</fullName>
    </recommendedName>
</protein>
<evidence type="ECO:0000256" key="2">
    <source>
        <dbReference type="ARBA" id="ARBA00022692"/>
    </source>
</evidence>
<feature type="transmembrane region" description="Helical" evidence="5">
    <location>
        <begin position="54"/>
        <end position="71"/>
    </location>
</feature>
<proteinExistence type="predicted"/>
<name>A0A2T4GT54_FUSCU</name>
<dbReference type="AlphaFoldDB" id="A0A2T4GT54"/>
<evidence type="ECO:0000256" key="4">
    <source>
        <dbReference type="ARBA" id="ARBA00023136"/>
    </source>
</evidence>
<evidence type="ECO:0000313" key="7">
    <source>
        <dbReference type="Proteomes" id="UP000241587"/>
    </source>
</evidence>
<comment type="subcellular location">
    <subcellularLocation>
        <location evidence="1">Membrane</location>
    </subcellularLocation>
</comment>
<dbReference type="Gene3D" id="1.20.1250.20">
    <property type="entry name" value="MFS general substrate transporter like domains"/>
    <property type="match status" value="1"/>
</dbReference>
<dbReference type="InterPro" id="IPR036259">
    <property type="entry name" value="MFS_trans_sf"/>
</dbReference>
<keyword evidence="2 5" id="KW-0812">Transmembrane</keyword>
<dbReference type="Pfam" id="PF00083">
    <property type="entry name" value="Sugar_tr"/>
    <property type="match status" value="1"/>
</dbReference>
<dbReference type="EMBL" id="PVEM01000006">
    <property type="protein sequence ID" value="PTD06722.1"/>
    <property type="molecule type" value="Genomic_DNA"/>
</dbReference>
<dbReference type="InterPro" id="IPR005828">
    <property type="entry name" value="MFS_sugar_transport-like"/>
</dbReference>
<evidence type="ECO:0008006" key="8">
    <source>
        <dbReference type="Google" id="ProtNLM"/>
    </source>
</evidence>
<feature type="transmembrane region" description="Helical" evidence="5">
    <location>
        <begin position="128"/>
        <end position="147"/>
    </location>
</feature>
<evidence type="ECO:0000256" key="1">
    <source>
        <dbReference type="ARBA" id="ARBA00004370"/>
    </source>
</evidence>
<gene>
    <name evidence="6" type="ORF">FCULG_00005534</name>
</gene>
<keyword evidence="7" id="KW-1185">Reference proteome</keyword>